<proteinExistence type="predicted"/>
<dbReference type="Proteomes" id="UP000028582">
    <property type="component" value="Unassembled WGS sequence"/>
</dbReference>
<evidence type="ECO:0000313" key="1">
    <source>
        <dbReference type="EMBL" id="ETO67522.1"/>
    </source>
</evidence>
<organism evidence="1 2">
    <name type="scientific">Phytophthora nicotianae P1976</name>
    <dbReference type="NCBI Taxonomy" id="1317066"/>
    <lineage>
        <taxon>Eukaryota</taxon>
        <taxon>Sar</taxon>
        <taxon>Stramenopiles</taxon>
        <taxon>Oomycota</taxon>
        <taxon>Peronosporomycetes</taxon>
        <taxon>Peronosporales</taxon>
        <taxon>Peronosporaceae</taxon>
        <taxon>Phytophthora</taxon>
    </lineage>
</organism>
<dbReference type="AlphaFoldDB" id="A0A080ZLL1"/>
<accession>A0A080ZLL1</accession>
<dbReference type="InterPro" id="IPR032675">
    <property type="entry name" value="LRR_dom_sf"/>
</dbReference>
<dbReference type="OrthoDB" id="163681at2759"/>
<name>A0A080ZLL1_PHYNI</name>
<sequence>MRGESQRLSSHLKAAYAEIERLRTVYSHAIERLEAYALPNLSPQSAAQWFEMYLRVVDLGVQTRRGEIRHRTTKMFKYPCMHKTGTKGAVHSGLSIDDGNGIFQRMESGNLVKESWLEKWFSKMDVLDRDVIGSLDKRVTRCLEDFRRQSSAFYDRVETTGKDPHEGMVVFGAPGAAASILAKVTRTCFDPQSCSCEEDAAPWEDFCLKSDDPQAQRLSSVVDVPVAPVNDVGINDMKRQMGFEELSREEKNEDTAALARDAAELARRRIPRGRNIAAGGQSAPLSGRSIYHKKCEENGSKPKQHMNALLVVKKGSHHLNLSGIGFHSADDLQVLVDIFSTQGLPPVKELDISYGFFNAAAFQMLCQLLRVPVLCQSLERLSLRGISLPVRGDFASLLRILTSESGSSLPALGNLKTLDLSFNTLWFDGATQLHPLLSSLPHLEELSLESSFPEPESSSDRQMTQESVRAALVEVSNRLERLNFGSNYAAIESRWLDALFTPGSTIQRLELSGISSSSTGISGSEPMDVDWHAGEAWDLQQLETLKWSSSSGVYSDKLLGALFAELQSGFAQLKHLDIVFNIAPGQTMDKKAADAIIHIADYAVLRSCRICCYTRDGSSHGISSSIARLVEDGLQECENLTLRMPQLHLEPRTICELLSCAVVPKMTKMTLAVGIACGGQGQPNFASCFVQMRKIQELMLEFHVAIEDQSNAVGAFVRELEASWLGSSPSTDQSAVKLRRSVVISEQQKATEKIYRCRFSATS</sequence>
<dbReference type="Gene3D" id="3.80.10.10">
    <property type="entry name" value="Ribonuclease Inhibitor"/>
    <property type="match status" value="1"/>
</dbReference>
<comment type="caution">
    <text evidence="1">The sequence shown here is derived from an EMBL/GenBank/DDBJ whole genome shotgun (WGS) entry which is preliminary data.</text>
</comment>
<gene>
    <name evidence="1" type="ORF">F444_15600</name>
</gene>
<evidence type="ECO:0000313" key="2">
    <source>
        <dbReference type="Proteomes" id="UP000028582"/>
    </source>
</evidence>
<protein>
    <submittedName>
        <fullName evidence="1">Uncharacterized protein</fullName>
    </submittedName>
</protein>
<dbReference type="EMBL" id="ANJA01002890">
    <property type="protein sequence ID" value="ETO67522.1"/>
    <property type="molecule type" value="Genomic_DNA"/>
</dbReference>
<dbReference type="SUPFAM" id="SSF52047">
    <property type="entry name" value="RNI-like"/>
    <property type="match status" value="1"/>
</dbReference>
<reference evidence="1 2" key="1">
    <citation type="submission" date="2013-11" db="EMBL/GenBank/DDBJ databases">
        <title>The Genome Sequence of Phytophthora parasitica P1976.</title>
        <authorList>
            <consortium name="The Broad Institute Genomics Platform"/>
            <person name="Russ C."/>
            <person name="Tyler B."/>
            <person name="Panabieres F."/>
            <person name="Shan W."/>
            <person name="Tripathy S."/>
            <person name="Grunwald N."/>
            <person name="Machado M."/>
            <person name="Johnson C.S."/>
            <person name="Walker B."/>
            <person name="Young S."/>
            <person name="Zeng Q."/>
            <person name="Gargeya S."/>
            <person name="Fitzgerald M."/>
            <person name="Haas B."/>
            <person name="Abouelleil A."/>
            <person name="Allen A.W."/>
            <person name="Alvarado L."/>
            <person name="Arachchi H.M."/>
            <person name="Berlin A.M."/>
            <person name="Chapman S.B."/>
            <person name="Gainer-Dewar J."/>
            <person name="Goldberg J."/>
            <person name="Griggs A."/>
            <person name="Gujja S."/>
            <person name="Hansen M."/>
            <person name="Howarth C."/>
            <person name="Imamovic A."/>
            <person name="Ireland A."/>
            <person name="Larimer J."/>
            <person name="McCowan C."/>
            <person name="Murphy C."/>
            <person name="Pearson M."/>
            <person name="Poon T.W."/>
            <person name="Priest M."/>
            <person name="Roberts A."/>
            <person name="Saif S."/>
            <person name="Shea T."/>
            <person name="Sisk P."/>
            <person name="Sykes S."/>
            <person name="Wortman J."/>
            <person name="Nusbaum C."/>
            <person name="Birren B."/>
        </authorList>
    </citation>
    <scope>NUCLEOTIDE SEQUENCE [LARGE SCALE GENOMIC DNA]</scope>
    <source>
        <strain evidence="1 2">P1976</strain>
    </source>
</reference>